<dbReference type="RefSeq" id="WP_012172098.1">
    <property type="nucleotide sequence ID" value="NC_009937.1"/>
</dbReference>
<dbReference type="Gene3D" id="3.40.50.300">
    <property type="entry name" value="P-loop containing nucleotide triphosphate hydrolases"/>
    <property type="match status" value="1"/>
</dbReference>
<dbReference type="InterPro" id="IPR047987">
    <property type="entry name" value="Gp19-like_virus"/>
</dbReference>
<dbReference type="SUPFAM" id="SSF52540">
    <property type="entry name" value="P-loop containing nucleoside triphosphate hydrolases"/>
    <property type="match status" value="1"/>
</dbReference>
<dbReference type="InterPro" id="IPR027417">
    <property type="entry name" value="P-loop_NTPase"/>
</dbReference>
<evidence type="ECO:0000313" key="2">
    <source>
        <dbReference type="EMBL" id="BAF89573.1"/>
    </source>
</evidence>
<dbReference type="GO" id="GO:0005524">
    <property type="term" value="F:ATP binding"/>
    <property type="evidence" value="ECO:0007669"/>
    <property type="project" value="InterPro"/>
</dbReference>
<accession>A8IF47</accession>
<dbReference type="NCBIfam" id="NF033889">
    <property type="entry name" value="termin_lrg_T7"/>
    <property type="match status" value="1"/>
</dbReference>
<reference evidence="2 3" key="1">
    <citation type="journal article" date="2007" name="Appl. Environ. Microbiol.">
        <title>Rhizobial factors required for stem nodule maturation and maintenance in Sesbania rostrata-Azorhizobium caulinodans ORS571 symbiosis.</title>
        <authorList>
            <person name="Suzuki S."/>
            <person name="Aono T."/>
            <person name="Lee KB."/>
            <person name="Suzuki T."/>
            <person name="Liu CT."/>
            <person name="Miwa H."/>
            <person name="Wakao S."/>
            <person name="Iki T."/>
            <person name="Oyaizu H."/>
        </authorList>
    </citation>
    <scope>NUCLEOTIDE SEQUENCE [LARGE SCALE GENOMIC DNA]</scope>
    <source>
        <strain evidence="3">ATCC 43989 / DSM 5975 / JCM 20966 / LMG 6465 / NBRC 14845 / NCIMB 13405 / ORS 571</strain>
    </source>
</reference>
<evidence type="ECO:0000259" key="1">
    <source>
        <dbReference type="Pfam" id="PF22530"/>
    </source>
</evidence>
<reference evidence="3" key="2">
    <citation type="submission" date="2007-04" db="EMBL/GenBank/DDBJ databases">
        <title>Complete genome sequence of the nitrogen-fixing bacterium Azorhizobium caulinodans ORS571.</title>
        <authorList>
            <person name="Lee K.B."/>
            <person name="Backer P.D."/>
            <person name="Aono T."/>
            <person name="Liu C.T."/>
            <person name="Suzuki S."/>
            <person name="Suzuki T."/>
            <person name="Kaneko T."/>
            <person name="Yamada M."/>
            <person name="Tabata S."/>
            <person name="Kupfer D.M."/>
            <person name="Najar F.Z."/>
            <person name="Wiley G.B."/>
            <person name="Roe B."/>
            <person name="Binnewies T."/>
            <person name="Ussery D."/>
            <person name="Vereecke D."/>
            <person name="Gevers D."/>
            <person name="Holsters M."/>
            <person name="Oyaizu H."/>
        </authorList>
    </citation>
    <scope>NUCLEOTIDE SEQUENCE [LARGE SCALE GENOMIC DNA]</scope>
    <source>
        <strain evidence="3">ATCC 43989 / DSM 5975 / JCM 20966 / LMG 6465 / NBRC 14845 / NCIMB 13405 / ORS 571</strain>
    </source>
</reference>
<reference evidence="2 3" key="4">
    <citation type="journal article" date="2009" name="Appl. Environ. Microbiol.">
        <title>Comparative genome-wide transcriptional profiling of Azorhizobium caulinodans ORS571 grown under free-living and symbiotic conditions.</title>
        <authorList>
            <person name="Tsukada S."/>
            <person name="Aono T."/>
            <person name="Akiba N."/>
            <person name="Lee KB."/>
            <person name="Liu CT."/>
            <person name="Toyazaki H."/>
            <person name="Oyaizu H."/>
        </authorList>
    </citation>
    <scope>NUCLEOTIDE SEQUENCE [LARGE SCALE GENOMIC DNA]</scope>
    <source>
        <strain evidence="3">ATCC 43989 / DSM 5975 / JCM 20966 / LMG 6465 / NBRC 14845 / NCIMB 13405 / ORS 571</strain>
    </source>
</reference>
<protein>
    <submittedName>
        <fullName evidence="2">Phage-related DNA maturase</fullName>
    </submittedName>
</protein>
<dbReference type="EMBL" id="AP009384">
    <property type="protein sequence ID" value="BAF89573.1"/>
    <property type="molecule type" value="Genomic_DNA"/>
</dbReference>
<feature type="domain" description="Terminase large subunit ribonuclease H-like" evidence="1">
    <location>
        <begin position="361"/>
        <end position="468"/>
    </location>
</feature>
<dbReference type="GO" id="GO:0004519">
    <property type="term" value="F:endonuclease activity"/>
    <property type="evidence" value="ECO:0007669"/>
    <property type="project" value="InterPro"/>
</dbReference>
<dbReference type="KEGG" id="azc:AZC_3575"/>
<dbReference type="eggNOG" id="COG5410">
    <property type="taxonomic scope" value="Bacteria"/>
</dbReference>
<dbReference type="AlphaFoldDB" id="A8IF47"/>
<dbReference type="Gene3D" id="3.30.420.240">
    <property type="match status" value="1"/>
</dbReference>
<dbReference type="GO" id="GO:0016887">
    <property type="term" value="F:ATP hydrolysis activity"/>
    <property type="evidence" value="ECO:0007669"/>
    <property type="project" value="InterPro"/>
</dbReference>
<dbReference type="Proteomes" id="UP000000270">
    <property type="component" value="Chromosome"/>
</dbReference>
<dbReference type="InterPro" id="IPR054762">
    <property type="entry name" value="Gp19_RNaseH-like"/>
</dbReference>
<reference evidence="2 3" key="6">
    <citation type="journal article" date="2011" name="Appl. Environ. Microbiol.">
        <title>Involvement of the azorhizobial chromosome partition gene (parA) in the onset of bacteroid differentiation during Sesbania rostrata stem nodule development.</title>
        <authorList>
            <person name="Liu CT."/>
            <person name="Lee KB."/>
            <person name="Wang YS."/>
            <person name="Peng MH."/>
            <person name="Lee KT."/>
            <person name="Suzuki S."/>
            <person name="Suzuki T."/>
            <person name="Oyaizu H."/>
        </authorList>
    </citation>
    <scope>NUCLEOTIDE SEQUENCE [LARGE SCALE GENOMIC DNA]</scope>
    <source>
        <strain evidence="3">ATCC 43989 / DSM 5975 / JCM 20966 / LMG 6465 / NBRC 14845 / NCIMB 13405 / ORS 571</strain>
    </source>
</reference>
<keyword evidence="3" id="KW-1185">Reference proteome</keyword>
<reference evidence="2 3" key="5">
    <citation type="journal article" date="2010" name="Appl. Environ. Microbiol.">
        <title>phrR-like gene praR of Azorhizobium caulinodans ORS571 is essential for symbiosis with Sesbania rostrata and is involved in expression of reb genes.</title>
        <authorList>
            <person name="Akiba N."/>
            <person name="Aono T."/>
            <person name="Toyazaki H."/>
            <person name="Sato S."/>
            <person name="Oyaizu H."/>
        </authorList>
    </citation>
    <scope>NUCLEOTIDE SEQUENCE [LARGE SCALE GENOMIC DNA]</scope>
    <source>
        <strain evidence="3">ATCC 43989 / DSM 5975 / JCM 20966 / LMG 6465 / NBRC 14845 / NCIMB 13405 / ORS 571</strain>
    </source>
</reference>
<dbReference type="InterPro" id="IPR044271">
    <property type="entry name" value="Terminase_large_su_gp19"/>
</dbReference>
<sequence>MVSTKEHLKSSTRFTDPDPLKADFRNFLYVVWKHLGLPDPTPIQYDIAVYLQHGPKRSIIEAFRGVGKSWVTSAFVCWLLYCNPDHKILVVSASKIRADDFTTFTLRLIKEMPVLQHLIPKPDQRESKVAFDVGPAKASHSPSVKSVGITGQLAGSRADTIIADDVEIPNNSQTQAMRDKLSELVKEFDAILKPGGRIIYLGTPQTEQSLYNELPNRGYQVRIWPARIPDEKQRAIYGERLAPYIDDLIAKGWKAGASTDPKRFSEEDLWEREASYGRAGFSLQFMLDTRLSDADRYPLKLSDLIVMSLNPTLAPLKVVWASSPELAHNELPNVGFAGDRLYRPMWVDKDWTEYTGSVMAIDPSGRGGDETGFAVVKFLHGFQFVTAAGGLPGGYDDDTLLKLAQTAKLHGVNHVIIEANFGDGMFTKLIQPVFHKVHPCKIEEVKHSMQKERRIIDTLEPVMMQHRLVIDPRVIEQDFKSVQTYPPERAQHYMLTHQLTRITRDRGSLVKDDRLDALAIAVAYWSEHMARDADKAKAALRERQLQEELDKFLHGIGGKGRVPNLWVRV</sequence>
<dbReference type="HOGENOM" id="CLU_456111_0_0_5"/>
<name>A8IF47_AZOC5</name>
<organism evidence="2 3">
    <name type="scientific">Azorhizobium caulinodans (strain ATCC 43989 / DSM 5975 / JCM 20966 / LMG 6465 / NBRC 14845 / NCIMB 13405 / ORS 571)</name>
    <dbReference type="NCBI Taxonomy" id="438753"/>
    <lineage>
        <taxon>Bacteria</taxon>
        <taxon>Pseudomonadati</taxon>
        <taxon>Pseudomonadota</taxon>
        <taxon>Alphaproteobacteria</taxon>
        <taxon>Hyphomicrobiales</taxon>
        <taxon>Xanthobacteraceae</taxon>
        <taxon>Azorhizobium</taxon>
    </lineage>
</organism>
<reference evidence="2 3" key="3">
    <citation type="journal article" date="2008" name="BMC Genomics">
        <title>The genome of the versatile nitrogen fixer Azorhizobium caulinodans ORS571.</title>
        <authorList>
            <person name="Lee KB."/>
            <person name="Backer P.D."/>
            <person name="Aono T."/>
            <person name="Liu CT."/>
            <person name="Suzuki S."/>
            <person name="Suzuki T."/>
            <person name="Kaneko T."/>
            <person name="Yamada M."/>
            <person name="Tabata S."/>
            <person name="Kupfer D.M."/>
            <person name="Najar F.Z."/>
            <person name="Wiley G.B."/>
            <person name="Roe B."/>
            <person name="Binnewies T.T."/>
            <person name="Ussery D.W."/>
            <person name="D'Haeze W."/>
            <person name="Herder J.D."/>
            <person name="Gevers D."/>
            <person name="Vereecke D."/>
            <person name="Holsters M."/>
            <person name="Oyaizu H."/>
        </authorList>
    </citation>
    <scope>NUCLEOTIDE SEQUENCE [LARGE SCALE GENOMIC DNA]</scope>
    <source>
        <strain evidence="3">ATCC 43989 / DSM 5975 / JCM 20966 / LMG 6465 / NBRC 14845 / NCIMB 13405 / ORS 571</strain>
    </source>
</reference>
<dbReference type="STRING" id="438753.AZC_3575"/>
<gene>
    <name evidence="2" type="ordered locus">AZC_3575</name>
</gene>
<dbReference type="Pfam" id="PF22530">
    <property type="entry name" value="Terminase-T7_RNaseH-like"/>
    <property type="match status" value="1"/>
</dbReference>
<proteinExistence type="inferred from homology"/>
<dbReference type="HAMAP" id="MF_04147">
    <property type="entry name" value="TERL_T7"/>
    <property type="match status" value="1"/>
</dbReference>
<evidence type="ECO:0000313" key="3">
    <source>
        <dbReference type="Proteomes" id="UP000000270"/>
    </source>
</evidence>